<evidence type="ECO:0000256" key="1">
    <source>
        <dbReference type="SAM" id="MobiDB-lite"/>
    </source>
</evidence>
<keyword evidence="3" id="KW-1185">Reference proteome</keyword>
<sequence length="51" mass="5841">MTFYRPDRPQADRACSATGRGQPLSMRGKHRTRYPYPMSIARANSLSVRLD</sequence>
<organism evidence="2 3">
    <name type="scientific">Trichinella zimbabwensis</name>
    <dbReference type="NCBI Taxonomy" id="268475"/>
    <lineage>
        <taxon>Eukaryota</taxon>
        <taxon>Metazoa</taxon>
        <taxon>Ecdysozoa</taxon>
        <taxon>Nematoda</taxon>
        <taxon>Enoplea</taxon>
        <taxon>Dorylaimia</taxon>
        <taxon>Trichinellida</taxon>
        <taxon>Trichinellidae</taxon>
        <taxon>Trichinella</taxon>
    </lineage>
</organism>
<comment type="caution">
    <text evidence="2">The sequence shown here is derived from an EMBL/GenBank/DDBJ whole genome shotgun (WGS) entry which is preliminary data.</text>
</comment>
<protein>
    <submittedName>
        <fullName evidence="2">Uncharacterized protein</fullName>
    </submittedName>
</protein>
<dbReference type="Proteomes" id="UP000055024">
    <property type="component" value="Unassembled WGS sequence"/>
</dbReference>
<evidence type="ECO:0000313" key="3">
    <source>
        <dbReference type="Proteomes" id="UP000055024"/>
    </source>
</evidence>
<evidence type="ECO:0000313" key="2">
    <source>
        <dbReference type="EMBL" id="KRY94675.1"/>
    </source>
</evidence>
<feature type="compositionally biased region" description="Basic and acidic residues" evidence="1">
    <location>
        <begin position="1"/>
        <end position="11"/>
    </location>
</feature>
<dbReference type="AlphaFoldDB" id="A0A0V1GAR7"/>
<dbReference type="EMBL" id="JYDP01004703">
    <property type="protein sequence ID" value="KRY94675.1"/>
    <property type="molecule type" value="Genomic_DNA"/>
</dbReference>
<gene>
    <name evidence="2" type="ORF">T11_3779</name>
</gene>
<proteinExistence type="predicted"/>
<accession>A0A0V1GAR7</accession>
<feature type="region of interest" description="Disordered" evidence="1">
    <location>
        <begin position="1"/>
        <end position="33"/>
    </location>
</feature>
<reference evidence="2 3" key="1">
    <citation type="submission" date="2015-01" db="EMBL/GenBank/DDBJ databases">
        <title>Evolution of Trichinella species and genotypes.</title>
        <authorList>
            <person name="Korhonen P.K."/>
            <person name="Edoardo P."/>
            <person name="Giuseppe L.R."/>
            <person name="Gasser R.B."/>
        </authorList>
    </citation>
    <scope>NUCLEOTIDE SEQUENCE [LARGE SCALE GENOMIC DNA]</scope>
    <source>
        <strain evidence="2">ISS1029</strain>
    </source>
</reference>
<name>A0A0V1GAR7_9BILA</name>